<feature type="compositionally biased region" description="Basic residues" evidence="4">
    <location>
        <begin position="153"/>
        <end position="168"/>
    </location>
</feature>
<dbReference type="GO" id="GO:0005737">
    <property type="term" value="C:cytoplasm"/>
    <property type="evidence" value="ECO:0007669"/>
    <property type="project" value="TreeGrafter"/>
</dbReference>
<keyword evidence="7" id="KW-1185">Reference proteome</keyword>
<comment type="caution">
    <text evidence="6">The sequence shown here is derived from an EMBL/GenBank/DDBJ whole genome shotgun (WGS) entry which is preliminary data.</text>
</comment>
<dbReference type="InterPro" id="IPR036824">
    <property type="entry name" value="Nucleoplasmin_core_dom_sf"/>
</dbReference>
<feature type="compositionally biased region" description="Acidic residues" evidence="4">
    <location>
        <begin position="178"/>
        <end position="196"/>
    </location>
</feature>
<dbReference type="EMBL" id="JAODUP010000045">
    <property type="protein sequence ID" value="KAK2165784.1"/>
    <property type="molecule type" value="Genomic_DNA"/>
</dbReference>
<dbReference type="GO" id="GO:0003682">
    <property type="term" value="F:chromatin binding"/>
    <property type="evidence" value="ECO:0007669"/>
    <property type="project" value="TreeGrafter"/>
</dbReference>
<protein>
    <recommendedName>
        <fullName evidence="5">Nucleoplasmin core domain-containing protein</fullName>
    </recommendedName>
</protein>
<feature type="compositionally biased region" description="Basic and acidic residues" evidence="4">
    <location>
        <begin position="228"/>
        <end position="241"/>
    </location>
</feature>
<feature type="region of interest" description="Disordered" evidence="4">
    <location>
        <begin position="127"/>
        <end position="261"/>
    </location>
</feature>
<feature type="compositionally biased region" description="Basic and acidic residues" evidence="4">
    <location>
        <begin position="197"/>
        <end position="209"/>
    </location>
</feature>
<evidence type="ECO:0000313" key="6">
    <source>
        <dbReference type="EMBL" id="KAK2165784.1"/>
    </source>
</evidence>
<dbReference type="GO" id="GO:0042393">
    <property type="term" value="F:histone binding"/>
    <property type="evidence" value="ECO:0007669"/>
    <property type="project" value="TreeGrafter"/>
</dbReference>
<evidence type="ECO:0000256" key="2">
    <source>
        <dbReference type="ARBA" id="ARBA00010744"/>
    </source>
</evidence>
<proteinExistence type="inferred from homology"/>
<dbReference type="Gene3D" id="2.60.120.340">
    <property type="entry name" value="Nucleoplasmin core domain"/>
    <property type="match status" value="1"/>
</dbReference>
<evidence type="ECO:0000256" key="3">
    <source>
        <dbReference type="ARBA" id="ARBA00023242"/>
    </source>
</evidence>
<accession>A0AAD9K6I0</accession>
<dbReference type="GO" id="GO:0006338">
    <property type="term" value="P:chromatin remodeling"/>
    <property type="evidence" value="ECO:0007669"/>
    <property type="project" value="TreeGrafter"/>
</dbReference>
<keyword evidence="3" id="KW-0539">Nucleus</keyword>
<dbReference type="GO" id="GO:0005730">
    <property type="term" value="C:nucleolus"/>
    <property type="evidence" value="ECO:0007669"/>
    <property type="project" value="TreeGrafter"/>
</dbReference>
<feature type="domain" description="Nucleoplasmin core" evidence="5">
    <location>
        <begin position="21"/>
        <end position="125"/>
    </location>
</feature>
<dbReference type="InterPro" id="IPR004301">
    <property type="entry name" value="Nucleoplasmin"/>
</dbReference>
<evidence type="ECO:0000259" key="5">
    <source>
        <dbReference type="Pfam" id="PF03066"/>
    </source>
</evidence>
<gene>
    <name evidence="6" type="ORF">LSH36_45g05021</name>
</gene>
<sequence>MKDCEKGDVSRLMKAAGKEFFWGCELTKSNPSVTWTFEEEDDDLDFLKHTLLLKTATLGKDANPDERHIVQLETVNFAGENVVQPILSMTAGMCQLNIGFGHEIPVTFTLIDGSGPLYLSAQHTVEFPEEIDEEPTVTDTEIEPELEDEGTITKKRKSAAKNRVKRRKFDNEANGNGEDCEEEENGEGTSDEEHEEINEAGRTKKEGLKETGSGTDSEDNIDDDDDWVKEKPQSKAKDVKKSAAKTAKGGRQLTKRKRTSN</sequence>
<comment type="similarity">
    <text evidence="2">Belongs to the nucleoplasmin family.</text>
</comment>
<evidence type="ECO:0000313" key="7">
    <source>
        <dbReference type="Proteomes" id="UP001208570"/>
    </source>
</evidence>
<dbReference type="SUPFAM" id="SSF69203">
    <property type="entry name" value="Nucleoplasmin-like core domain"/>
    <property type="match status" value="1"/>
</dbReference>
<dbReference type="GO" id="GO:0003723">
    <property type="term" value="F:RNA binding"/>
    <property type="evidence" value="ECO:0007669"/>
    <property type="project" value="TreeGrafter"/>
</dbReference>
<dbReference type="Proteomes" id="UP001208570">
    <property type="component" value="Unassembled WGS sequence"/>
</dbReference>
<dbReference type="Pfam" id="PF03066">
    <property type="entry name" value="Nucleoplasmin"/>
    <property type="match status" value="1"/>
</dbReference>
<dbReference type="GO" id="GO:0005654">
    <property type="term" value="C:nucleoplasm"/>
    <property type="evidence" value="ECO:0007669"/>
    <property type="project" value="TreeGrafter"/>
</dbReference>
<dbReference type="InterPro" id="IPR024057">
    <property type="entry name" value="Nucleoplasmin_core_dom"/>
</dbReference>
<dbReference type="AlphaFoldDB" id="A0AAD9K6I0"/>
<evidence type="ECO:0000256" key="4">
    <source>
        <dbReference type="SAM" id="MobiDB-lite"/>
    </source>
</evidence>
<dbReference type="PANTHER" id="PTHR22747:SF18">
    <property type="entry name" value="GEO09167P1-RELATED"/>
    <property type="match status" value="1"/>
</dbReference>
<name>A0AAD9K6I0_9ANNE</name>
<evidence type="ECO:0000256" key="1">
    <source>
        <dbReference type="ARBA" id="ARBA00004123"/>
    </source>
</evidence>
<reference evidence="6" key="1">
    <citation type="journal article" date="2023" name="Mol. Biol. Evol.">
        <title>Third-Generation Sequencing Reveals the Adaptive Role of the Epigenome in Three Deep-Sea Polychaetes.</title>
        <authorList>
            <person name="Perez M."/>
            <person name="Aroh O."/>
            <person name="Sun Y."/>
            <person name="Lan Y."/>
            <person name="Juniper S.K."/>
            <person name="Young C.R."/>
            <person name="Angers B."/>
            <person name="Qian P.Y."/>
        </authorList>
    </citation>
    <scope>NUCLEOTIDE SEQUENCE</scope>
    <source>
        <strain evidence="6">P08H-3</strain>
    </source>
</reference>
<comment type="subcellular location">
    <subcellularLocation>
        <location evidence="1">Nucleus</location>
    </subcellularLocation>
</comment>
<organism evidence="6 7">
    <name type="scientific">Paralvinella palmiformis</name>
    <dbReference type="NCBI Taxonomy" id="53620"/>
    <lineage>
        <taxon>Eukaryota</taxon>
        <taxon>Metazoa</taxon>
        <taxon>Spiralia</taxon>
        <taxon>Lophotrochozoa</taxon>
        <taxon>Annelida</taxon>
        <taxon>Polychaeta</taxon>
        <taxon>Sedentaria</taxon>
        <taxon>Canalipalpata</taxon>
        <taxon>Terebellida</taxon>
        <taxon>Terebelliformia</taxon>
        <taxon>Alvinellidae</taxon>
        <taxon>Paralvinella</taxon>
    </lineage>
</organism>
<feature type="compositionally biased region" description="Acidic residues" evidence="4">
    <location>
        <begin position="216"/>
        <end position="227"/>
    </location>
</feature>
<feature type="compositionally biased region" description="Acidic residues" evidence="4">
    <location>
        <begin position="127"/>
        <end position="150"/>
    </location>
</feature>
<dbReference type="PANTHER" id="PTHR22747">
    <property type="entry name" value="NUCLEOPLASMIN"/>
    <property type="match status" value="1"/>
</dbReference>